<dbReference type="SUPFAM" id="SSF69304">
    <property type="entry name" value="Tricorn protease N-terminal domain"/>
    <property type="match status" value="1"/>
</dbReference>
<evidence type="ECO:0000256" key="1">
    <source>
        <dbReference type="SAM" id="MobiDB-lite"/>
    </source>
</evidence>
<dbReference type="Proteomes" id="UP001178507">
    <property type="component" value="Unassembled WGS sequence"/>
</dbReference>
<feature type="region of interest" description="Disordered" evidence="1">
    <location>
        <begin position="331"/>
        <end position="352"/>
    </location>
</feature>
<sequence length="421" mass="46503">MTLTITNVASGEVMAVLSERPSSVKEAALQLANELGTPHQAFKLLSSTGAVLEESALIEEGTAALQAARLPLLRISVRCRVMSMQFIPGESQDLLLVTLGNLKPQEEKLDVLGADDGPESSMWFWRLFGPSYCPSKAQLIARKMCARTGWRDGLQRLWDQEADRTDVWSAEEIKEVEETGNVMWPNKFNGYVDTFMSVHDESFAVFSWNQNDYLGGCANLEQLNLKTGEVTWLTSGWDCWDMTTDEAGTLFYISCYDGTDIHRIQDARVQQPATERTETQIVSQAEGLGFVLGYDASLKVLIISSRDTFFYAVGAPSEGLEKLCAIPGAERVPSMRPPADDHTPGDRTRPWETVKIPSPENRLVETKGGFYCNNGCVTFVDQEKRLRTANLFDGKIETLPLSDSAITCACSQSGLQAIVVS</sequence>
<organism evidence="2 3">
    <name type="scientific">Effrenium voratum</name>
    <dbReference type="NCBI Taxonomy" id="2562239"/>
    <lineage>
        <taxon>Eukaryota</taxon>
        <taxon>Sar</taxon>
        <taxon>Alveolata</taxon>
        <taxon>Dinophyceae</taxon>
        <taxon>Suessiales</taxon>
        <taxon>Symbiodiniaceae</taxon>
        <taxon>Effrenium</taxon>
    </lineage>
</organism>
<accession>A0AA36JQE8</accession>
<dbReference type="AlphaFoldDB" id="A0AA36JQE8"/>
<keyword evidence="3" id="KW-1185">Reference proteome</keyword>
<feature type="compositionally biased region" description="Basic and acidic residues" evidence="1">
    <location>
        <begin position="338"/>
        <end position="352"/>
    </location>
</feature>
<protein>
    <submittedName>
        <fullName evidence="2">Uncharacterized protein</fullName>
    </submittedName>
</protein>
<gene>
    <name evidence="2" type="ORF">EVOR1521_LOCUS31318</name>
</gene>
<dbReference type="EMBL" id="CAUJNA010003821">
    <property type="protein sequence ID" value="CAJ1410507.1"/>
    <property type="molecule type" value="Genomic_DNA"/>
</dbReference>
<name>A0AA36JQE8_9DINO</name>
<proteinExistence type="predicted"/>
<evidence type="ECO:0000313" key="3">
    <source>
        <dbReference type="Proteomes" id="UP001178507"/>
    </source>
</evidence>
<evidence type="ECO:0000313" key="2">
    <source>
        <dbReference type="EMBL" id="CAJ1410507.1"/>
    </source>
</evidence>
<reference evidence="2" key="1">
    <citation type="submission" date="2023-08" db="EMBL/GenBank/DDBJ databases">
        <authorList>
            <person name="Chen Y."/>
            <person name="Shah S."/>
            <person name="Dougan E. K."/>
            <person name="Thang M."/>
            <person name="Chan C."/>
        </authorList>
    </citation>
    <scope>NUCLEOTIDE SEQUENCE</scope>
</reference>
<comment type="caution">
    <text evidence="2">The sequence shown here is derived from an EMBL/GenBank/DDBJ whole genome shotgun (WGS) entry which is preliminary data.</text>
</comment>